<dbReference type="SUPFAM" id="SSF49354">
    <property type="entry name" value="PapD-like"/>
    <property type="match status" value="1"/>
</dbReference>
<evidence type="ECO:0000313" key="12">
    <source>
        <dbReference type="EMBL" id="RPM19333.1"/>
    </source>
</evidence>
<feature type="domain" description="Pili assembly chaperone N-terminal" evidence="7">
    <location>
        <begin position="33"/>
        <end position="130"/>
    </location>
</feature>
<reference evidence="9 13" key="1">
    <citation type="submission" date="2017-05" db="EMBL/GenBank/DDBJ databases">
        <authorList>
            <person name="Song R."/>
            <person name="Chenine A.L."/>
            <person name="Ruprecht R.M."/>
        </authorList>
    </citation>
    <scope>NUCLEOTIDE SEQUENCE [LARGE SCALE GENOMIC DNA]</scope>
    <source>
        <strain evidence="9 13">S567_C10_BS</strain>
    </source>
</reference>
<dbReference type="GO" id="GO:0071555">
    <property type="term" value="P:cell wall organization"/>
    <property type="evidence" value="ECO:0007669"/>
    <property type="project" value="InterPro"/>
</dbReference>
<sequence length="233" mass="25589">MVLASIFAWLCMSAHADLSFDGQNRFVMKGKRLPITLVNEGKEPALAEISLDWGTDGKGQALPFAVSRPLLRLGAGQRAKVEVLYQGQGLPTDRETYLLLSVLDVPHAPSTPETLQIALRHRFKLFYRPPLEATVEQANEGVTWTLGTSGNPKAHNPSPYHITFSQLEFLDASERSCGEAIEHLMLAPFSNHQFDIAACHPDKVRYAIVSDGGNLHPYHGALKSGVETNAKHP</sequence>
<dbReference type="Proteomes" id="UP000270834">
    <property type="component" value="Unassembled WGS sequence"/>
</dbReference>
<reference evidence="11 15" key="4">
    <citation type="submission" date="2018-08" db="EMBL/GenBank/DDBJ databases">
        <title>Recombination of ecologically and evolutionarily significant loci maintains genetic cohesion in the Pseudomonas syringae species complex.</title>
        <authorList>
            <person name="Dillon M."/>
            <person name="Thakur S."/>
            <person name="Almeida R.N.D."/>
            <person name="Weir B.S."/>
            <person name="Guttman D.S."/>
        </authorList>
    </citation>
    <scope>NUCLEOTIDE SEQUENCE [LARGE SCALE GENOMIC DNA]</scope>
    <source>
        <strain evidence="11 15">ICMP 7846</strain>
    </source>
</reference>
<dbReference type="PANTHER" id="PTHR30251">
    <property type="entry name" value="PILUS ASSEMBLY CHAPERONE"/>
    <property type="match status" value="1"/>
</dbReference>
<reference evidence="10 14" key="3">
    <citation type="submission" date="2018-07" db="EMBL/GenBank/DDBJ databases">
        <title>Mechanisms of high-level aminoglycoside resistance among Gram-negative pathogens in Brazil.</title>
        <authorList>
            <person name="Ballaben A.S."/>
            <person name="Darini A.L.C."/>
            <person name="Doi Y."/>
        </authorList>
    </citation>
    <scope>NUCLEOTIDE SEQUENCE [LARGE SCALE GENOMIC DNA]</scope>
    <source>
        <strain evidence="10 14">B2-305</strain>
    </source>
</reference>
<evidence type="ECO:0000313" key="11">
    <source>
        <dbReference type="EMBL" id="RMS46709.1"/>
    </source>
</evidence>
<dbReference type="InterPro" id="IPR050643">
    <property type="entry name" value="Periplasmic_pilus_chap"/>
</dbReference>
<keyword evidence="5" id="KW-0143">Chaperone</keyword>
<evidence type="ECO:0000313" key="16">
    <source>
        <dbReference type="Proteomes" id="UP000284767"/>
    </source>
</evidence>
<feature type="signal peptide" evidence="6">
    <location>
        <begin position="1"/>
        <end position="16"/>
    </location>
</feature>
<evidence type="ECO:0000256" key="4">
    <source>
        <dbReference type="ARBA" id="ARBA00022764"/>
    </source>
</evidence>
<comment type="subcellular location">
    <subcellularLocation>
        <location evidence="1">Periplasm</location>
    </subcellularLocation>
</comment>
<dbReference type="RefSeq" id="WP_003118852.1">
    <property type="nucleotide sequence ID" value="NZ_AP014839.1"/>
</dbReference>
<dbReference type="EMBL" id="NSNE01000004">
    <property type="protein sequence ID" value="RPM19333.1"/>
    <property type="molecule type" value="Genomic_DNA"/>
</dbReference>
<comment type="similarity">
    <text evidence="2">Belongs to the periplasmic pilus chaperone family.</text>
</comment>
<dbReference type="Pfam" id="PF02753">
    <property type="entry name" value="PapD_C"/>
    <property type="match status" value="1"/>
</dbReference>
<dbReference type="InterPro" id="IPR016147">
    <property type="entry name" value="Pili_assmbl_chaperone_N"/>
</dbReference>
<dbReference type="InterPro" id="IPR013783">
    <property type="entry name" value="Ig-like_fold"/>
</dbReference>
<keyword evidence="4" id="KW-0574">Periplasm</keyword>
<evidence type="ECO:0000259" key="7">
    <source>
        <dbReference type="Pfam" id="PF00345"/>
    </source>
</evidence>
<feature type="chain" id="PRO_5015075373" evidence="6">
    <location>
        <begin position="17"/>
        <end position="233"/>
    </location>
</feature>
<evidence type="ECO:0000256" key="2">
    <source>
        <dbReference type="ARBA" id="ARBA00007399"/>
    </source>
</evidence>
<reference evidence="12 16" key="5">
    <citation type="submission" date="2019-01" db="EMBL/GenBank/DDBJ databases">
        <title>The Pseudomonas aeruginosa pan-genome provides new insights on its population structure, horizontal gene transfer and pathogenicity.</title>
        <authorList>
            <person name="Freschi L."/>
            <person name="Vincent A.T."/>
            <person name="Jeukens J."/>
            <person name="Emond-Rheault J.-G."/>
            <person name="Kukavica-Ibrulj I."/>
            <person name="Dupont M.-J."/>
            <person name="Charette S.J."/>
            <person name="Boyle B."/>
            <person name="Levesque R.C."/>
        </authorList>
    </citation>
    <scope>NUCLEOTIDE SEQUENCE [LARGE SCALE GENOMIC DNA]</scope>
    <source>
        <strain evidence="12 16">PA-W36</strain>
    </source>
</reference>
<dbReference type="EMBL" id="NFFZ01000009">
    <property type="protein sequence ID" value="OTI60266.1"/>
    <property type="molecule type" value="Genomic_DNA"/>
</dbReference>
<dbReference type="PANTHER" id="PTHR30251:SF2">
    <property type="entry name" value="FIMBRIAL CHAPERONE YADV-RELATED"/>
    <property type="match status" value="1"/>
</dbReference>
<name>A0A241XNP9_PSEAI</name>
<dbReference type="AlphaFoldDB" id="A0A241XNP9"/>
<keyword evidence="3 6" id="KW-0732">Signal</keyword>
<evidence type="ECO:0000313" key="13">
    <source>
        <dbReference type="Proteomes" id="UP000194857"/>
    </source>
</evidence>
<evidence type="ECO:0000313" key="15">
    <source>
        <dbReference type="Proteomes" id="UP000270834"/>
    </source>
</evidence>
<evidence type="ECO:0000256" key="1">
    <source>
        <dbReference type="ARBA" id="ARBA00004418"/>
    </source>
</evidence>
<dbReference type="InterPro" id="IPR008962">
    <property type="entry name" value="PapD-like_sf"/>
</dbReference>
<protein>
    <submittedName>
        <fullName evidence="10">Molecular chaperone</fullName>
    </submittedName>
    <submittedName>
        <fullName evidence="9">Pilus assembly protein</fullName>
    </submittedName>
</protein>
<comment type="caution">
    <text evidence="9">The sequence shown here is derived from an EMBL/GenBank/DDBJ whole genome shotgun (WGS) entry which is preliminary data.</text>
</comment>
<dbReference type="SUPFAM" id="SSF49584">
    <property type="entry name" value="Periplasmic chaperone C-domain"/>
    <property type="match status" value="1"/>
</dbReference>
<dbReference type="Proteomes" id="UP000284767">
    <property type="component" value="Unassembled WGS sequence"/>
</dbReference>
<dbReference type="Pfam" id="PF00345">
    <property type="entry name" value="PapD_N"/>
    <property type="match status" value="1"/>
</dbReference>
<dbReference type="EMBL" id="QORE01000542">
    <property type="protein sequence ID" value="RCI73714.1"/>
    <property type="molecule type" value="Genomic_DNA"/>
</dbReference>
<evidence type="ECO:0000313" key="10">
    <source>
        <dbReference type="EMBL" id="RCI73714.1"/>
    </source>
</evidence>
<dbReference type="InterPro" id="IPR016148">
    <property type="entry name" value="Pili_assmbl_chaperone_C"/>
</dbReference>
<evidence type="ECO:0000256" key="5">
    <source>
        <dbReference type="ARBA" id="ARBA00023186"/>
    </source>
</evidence>
<dbReference type="Gene3D" id="2.60.40.10">
    <property type="entry name" value="Immunoglobulins"/>
    <property type="match status" value="2"/>
</dbReference>
<evidence type="ECO:0000256" key="6">
    <source>
        <dbReference type="SAM" id="SignalP"/>
    </source>
</evidence>
<dbReference type="InterPro" id="IPR036316">
    <property type="entry name" value="Pili_assmbl_chap_C_dom_sf"/>
</dbReference>
<reference evidence="12 16" key="2">
    <citation type="submission" date="2017-08" db="EMBL/GenBank/DDBJ databases">
        <authorList>
            <person name="Feschi L."/>
            <person name="Jeukens J."/>
            <person name="Emond-Rheault J.-G."/>
            <person name="Kukavica-Ibrulj I."/>
            <person name="Boyle B."/>
            <person name="Levesque R.C."/>
        </authorList>
    </citation>
    <scope>NUCLEOTIDE SEQUENCE [LARGE SCALE GENOMIC DNA]</scope>
    <source>
        <strain evidence="12 16">PA-W36</strain>
    </source>
</reference>
<evidence type="ECO:0000259" key="8">
    <source>
        <dbReference type="Pfam" id="PF02753"/>
    </source>
</evidence>
<evidence type="ECO:0000256" key="3">
    <source>
        <dbReference type="ARBA" id="ARBA00022729"/>
    </source>
</evidence>
<evidence type="ECO:0000313" key="14">
    <source>
        <dbReference type="Proteomes" id="UP000253594"/>
    </source>
</evidence>
<dbReference type="Proteomes" id="UP000253594">
    <property type="component" value="Unassembled WGS sequence"/>
</dbReference>
<dbReference type="Proteomes" id="UP000194857">
    <property type="component" value="Unassembled WGS sequence"/>
</dbReference>
<dbReference type="EMBL" id="RBSQ01001207">
    <property type="protein sequence ID" value="RMS46709.1"/>
    <property type="molecule type" value="Genomic_DNA"/>
</dbReference>
<accession>A0A241XNP9</accession>
<dbReference type="GO" id="GO:0030288">
    <property type="term" value="C:outer membrane-bounded periplasmic space"/>
    <property type="evidence" value="ECO:0007669"/>
    <property type="project" value="InterPro"/>
</dbReference>
<gene>
    <name evidence="11" type="ORF">ALP65_03033</name>
    <name evidence="9" type="ORF">CAZ10_18460</name>
    <name evidence="10" type="ORF">DT376_16865</name>
    <name evidence="12" type="ORF">IPC1295_09240</name>
</gene>
<proteinExistence type="inferred from homology"/>
<feature type="domain" description="Pili assembly chaperone C-terminal" evidence="8">
    <location>
        <begin position="155"/>
        <end position="215"/>
    </location>
</feature>
<dbReference type="InterPro" id="IPR001829">
    <property type="entry name" value="Pili_assmbl_chaperone_bac"/>
</dbReference>
<accession>A0A1S1C9W6</accession>
<organism evidence="9 13">
    <name type="scientific">Pseudomonas aeruginosa</name>
    <dbReference type="NCBI Taxonomy" id="287"/>
    <lineage>
        <taxon>Bacteria</taxon>
        <taxon>Pseudomonadati</taxon>
        <taxon>Pseudomonadota</taxon>
        <taxon>Gammaproteobacteria</taxon>
        <taxon>Pseudomonadales</taxon>
        <taxon>Pseudomonadaceae</taxon>
        <taxon>Pseudomonas</taxon>
    </lineage>
</organism>
<evidence type="ECO:0000313" key="9">
    <source>
        <dbReference type="EMBL" id="OTI60266.1"/>
    </source>
</evidence>
<dbReference type="PRINTS" id="PR00969">
    <property type="entry name" value="CHAPERONPILI"/>
</dbReference>